<dbReference type="Pfam" id="PF08783">
    <property type="entry name" value="DWNN"/>
    <property type="match status" value="1"/>
</dbReference>
<organism evidence="2 3">
    <name type="scientific">Entamoeba invadens IP1</name>
    <dbReference type="NCBI Taxonomy" id="370355"/>
    <lineage>
        <taxon>Eukaryota</taxon>
        <taxon>Amoebozoa</taxon>
        <taxon>Evosea</taxon>
        <taxon>Archamoebae</taxon>
        <taxon>Mastigamoebida</taxon>
        <taxon>Entamoebidae</taxon>
        <taxon>Entamoeba</taxon>
    </lineage>
</organism>
<proteinExistence type="predicted"/>
<dbReference type="GeneID" id="14886206"/>
<evidence type="ECO:0000313" key="2">
    <source>
        <dbReference type="EMBL" id="ELP87196.1"/>
    </source>
</evidence>
<evidence type="ECO:0000259" key="1">
    <source>
        <dbReference type="PROSITE" id="PS51282"/>
    </source>
</evidence>
<sequence>MATRGVVMYHFEVSKRNDKKISFFGRSITASEVINEIIKQRGDSSDKDELHIYDVQTNQEYIGGDRITKNTFLCVKRMPRIARPMQKKRASDKKKVEVKEPSKEVVEVSKEDVEQLKAEGEKKRILNERQSLLCKCGNLLIGAVFVFCCGETICENCLAKGTCPYCDKQISLEECSPKQDIRDAVDEFLKTYPEYVLVEQN</sequence>
<reference evidence="2 3" key="1">
    <citation type="submission" date="2012-10" db="EMBL/GenBank/DDBJ databases">
        <authorList>
            <person name="Zafar N."/>
            <person name="Inman J."/>
            <person name="Hall N."/>
            <person name="Lorenzi H."/>
            <person name="Caler E."/>
        </authorList>
    </citation>
    <scope>NUCLEOTIDE SEQUENCE [LARGE SCALE GENOMIC DNA]</scope>
    <source>
        <strain evidence="2 3">IP1</strain>
    </source>
</reference>
<gene>
    <name evidence="2" type="ORF">EIN_093530</name>
</gene>
<dbReference type="AlphaFoldDB" id="A0A0A1U5U1"/>
<dbReference type="RefSeq" id="XP_004253967.1">
    <property type="nucleotide sequence ID" value="XM_004253919.1"/>
</dbReference>
<dbReference type="EMBL" id="KB206860">
    <property type="protein sequence ID" value="ELP87196.1"/>
    <property type="molecule type" value="Genomic_DNA"/>
</dbReference>
<feature type="domain" description="DWNN" evidence="1">
    <location>
        <begin position="7"/>
        <end position="79"/>
    </location>
</feature>
<dbReference type="VEuPathDB" id="AmoebaDB:EIN_093530"/>
<dbReference type="InterPro" id="IPR014891">
    <property type="entry name" value="DWNN_domain"/>
</dbReference>
<dbReference type="SMART" id="SM01180">
    <property type="entry name" value="DWNN"/>
    <property type="match status" value="1"/>
</dbReference>
<dbReference type="SUPFAM" id="SSF57850">
    <property type="entry name" value="RING/U-box"/>
    <property type="match status" value="1"/>
</dbReference>
<dbReference type="Proteomes" id="UP000014680">
    <property type="component" value="Unassembled WGS sequence"/>
</dbReference>
<dbReference type="KEGG" id="eiv:EIN_093530"/>
<dbReference type="OrthoDB" id="28524at2759"/>
<accession>A0A0A1U5U1</accession>
<evidence type="ECO:0000313" key="3">
    <source>
        <dbReference type="Proteomes" id="UP000014680"/>
    </source>
</evidence>
<dbReference type="PROSITE" id="PS51282">
    <property type="entry name" value="DWNN"/>
    <property type="match status" value="1"/>
</dbReference>
<dbReference type="GO" id="GO:0008270">
    <property type="term" value="F:zinc ion binding"/>
    <property type="evidence" value="ECO:0007669"/>
    <property type="project" value="InterPro"/>
</dbReference>
<protein>
    <recommendedName>
        <fullName evidence="1">DWNN domain-containing protein</fullName>
    </recommendedName>
</protein>
<dbReference type="OMA" id="CCGETIC"/>
<keyword evidence="3" id="KW-1185">Reference proteome</keyword>
<dbReference type="Gene3D" id="3.10.20.90">
    <property type="entry name" value="Phosphatidylinositol 3-kinase Catalytic Subunit, Chain A, domain 1"/>
    <property type="match status" value="1"/>
</dbReference>
<name>A0A0A1U5U1_ENTIV</name>